<sequence length="87" mass="10255">MNVISEPELVLVVRSRVLKNLHIIQTHEGKYRIAVNLKNHEEMLELVTFRKTPREWASLDRLVRHMQRKYLGIPSAILNFYSGEATR</sequence>
<organism evidence="1 2">
    <name type="scientific">Massilia cellulosiltytica</name>
    <dbReference type="NCBI Taxonomy" id="2683234"/>
    <lineage>
        <taxon>Bacteria</taxon>
        <taxon>Pseudomonadati</taxon>
        <taxon>Pseudomonadota</taxon>
        <taxon>Betaproteobacteria</taxon>
        <taxon>Burkholderiales</taxon>
        <taxon>Oxalobacteraceae</taxon>
        <taxon>Telluria group</taxon>
        <taxon>Massilia</taxon>
    </lineage>
</organism>
<protein>
    <submittedName>
        <fullName evidence="1">Uncharacterized protein</fullName>
    </submittedName>
</protein>
<evidence type="ECO:0000313" key="2">
    <source>
        <dbReference type="Proteomes" id="UP000443353"/>
    </source>
</evidence>
<dbReference type="AlphaFoldDB" id="A0A7X3G6P3"/>
<gene>
    <name evidence="1" type="ORF">GPY61_31575</name>
</gene>
<dbReference type="EMBL" id="WSES01000016">
    <property type="protein sequence ID" value="MVW64465.1"/>
    <property type="molecule type" value="Genomic_DNA"/>
</dbReference>
<evidence type="ECO:0000313" key="1">
    <source>
        <dbReference type="EMBL" id="MVW64465.1"/>
    </source>
</evidence>
<name>A0A7X3G6P3_9BURK</name>
<proteinExistence type="predicted"/>
<reference evidence="1 2" key="1">
    <citation type="submission" date="2019-12" db="EMBL/GenBank/DDBJ databases">
        <authorList>
            <person name="Li C."/>
            <person name="Zhao J."/>
        </authorList>
    </citation>
    <scope>NUCLEOTIDE SEQUENCE [LARGE SCALE GENOMIC DNA]</scope>
    <source>
        <strain evidence="1 2">NEAU-DD11</strain>
    </source>
</reference>
<accession>A0A7X3G6P3</accession>
<dbReference type="Proteomes" id="UP000443353">
    <property type="component" value="Unassembled WGS sequence"/>
</dbReference>
<keyword evidence="2" id="KW-1185">Reference proteome</keyword>
<dbReference type="RefSeq" id="WP_160410901.1">
    <property type="nucleotide sequence ID" value="NZ_WSES01000016.1"/>
</dbReference>
<comment type="caution">
    <text evidence="1">The sequence shown here is derived from an EMBL/GenBank/DDBJ whole genome shotgun (WGS) entry which is preliminary data.</text>
</comment>